<organism evidence="3 4">
    <name type="scientific">Luteolibacter flavescens</name>
    <dbReference type="NCBI Taxonomy" id="1859460"/>
    <lineage>
        <taxon>Bacteria</taxon>
        <taxon>Pseudomonadati</taxon>
        <taxon>Verrucomicrobiota</taxon>
        <taxon>Verrucomicrobiia</taxon>
        <taxon>Verrucomicrobiales</taxon>
        <taxon>Verrucomicrobiaceae</taxon>
        <taxon>Luteolibacter</taxon>
    </lineage>
</organism>
<feature type="chain" id="PRO_5047136653" evidence="1">
    <location>
        <begin position="23"/>
        <end position="519"/>
    </location>
</feature>
<feature type="domain" description="MBG" evidence="2">
    <location>
        <begin position="276"/>
        <end position="315"/>
    </location>
</feature>
<comment type="caution">
    <text evidence="3">The sequence shown here is derived from an EMBL/GenBank/DDBJ whole genome shotgun (WGS) entry which is preliminary data.</text>
</comment>
<reference evidence="3 4" key="1">
    <citation type="submission" date="2022-10" db="EMBL/GenBank/DDBJ databases">
        <title>Luteolibacter flavescens strain MCCC 1K03193, whole genome shotgun sequencing project.</title>
        <authorList>
            <person name="Zhao G."/>
            <person name="Shen L."/>
        </authorList>
    </citation>
    <scope>NUCLEOTIDE SEQUENCE [LARGE SCALE GENOMIC DNA]</scope>
    <source>
        <strain evidence="3 4">MCCC 1K03193</strain>
    </source>
</reference>
<dbReference type="Pfam" id="PF18887">
    <property type="entry name" value="MBG_3"/>
    <property type="match status" value="3"/>
</dbReference>
<feature type="domain" description="MBG" evidence="2">
    <location>
        <begin position="316"/>
        <end position="384"/>
    </location>
</feature>
<name>A0ABT3FVT2_9BACT</name>
<evidence type="ECO:0000256" key="1">
    <source>
        <dbReference type="SAM" id="SignalP"/>
    </source>
</evidence>
<feature type="signal peptide" evidence="1">
    <location>
        <begin position="1"/>
        <end position="22"/>
    </location>
</feature>
<keyword evidence="1" id="KW-0732">Signal</keyword>
<keyword evidence="4" id="KW-1185">Reference proteome</keyword>
<sequence>MNLPSFLMLALMWAGCNSLLAAAEPADISFSDLTQTYDGAPKLPTVLTQPPGLPVQWHITAPGGALPGTVSSTVYSNIPAKLASSYTSISFATQQTQGFGDYVNLGGTARKLQSVDAVLVTWAKAASHPQFAARNPEGWEHPVKVVIYSMNSNGALSYVAEKTQTVFVPWRPMTNPDGSAYLSNGYAFRVSIPFPSGITLPNRAMVMISYNTEKSGFEPIGTPGPYNELNVATAGLPATVGSNVESRTVLWVRTGSWSYPTTQTADPLIQIVASETVQSNPTPPVNAGKYQVTATVAGSEGTGSATTLFQIAPATAQVEIGNLKQVADGSPKAVSVTSSPEGLPLEILYAGSATPPSAMGSYDVSVSVTDPNYTGIASGTLQLGTSISSWLQPLLDSGAIPAGETGDEADPDADGIDNLLEYAFGLHPGESQSGAEDRRQPYVELDGTSMALVYHRSIHAVDLQIIVESSTDGRTWTQSPTEDTVLSTDGDVETVQAKLPDQPEASIRFARLKVERLND</sequence>
<dbReference type="EMBL" id="JAPDDS010000016">
    <property type="protein sequence ID" value="MCW1887329.1"/>
    <property type="molecule type" value="Genomic_DNA"/>
</dbReference>
<dbReference type="InterPro" id="IPR043772">
    <property type="entry name" value="MBG_3"/>
</dbReference>
<proteinExistence type="predicted"/>
<feature type="domain" description="MBG" evidence="2">
    <location>
        <begin position="26"/>
        <end position="56"/>
    </location>
</feature>
<dbReference type="RefSeq" id="WP_264503285.1">
    <property type="nucleotide sequence ID" value="NZ_JAPDDS010000016.1"/>
</dbReference>
<dbReference type="Proteomes" id="UP001207930">
    <property type="component" value="Unassembled WGS sequence"/>
</dbReference>
<accession>A0ABT3FVT2</accession>
<evidence type="ECO:0000313" key="4">
    <source>
        <dbReference type="Proteomes" id="UP001207930"/>
    </source>
</evidence>
<gene>
    <name evidence="3" type="ORF">OKA04_21505</name>
</gene>
<protein>
    <submittedName>
        <fullName evidence="3">MBG domain-containing protein</fullName>
    </submittedName>
</protein>
<evidence type="ECO:0000259" key="2">
    <source>
        <dbReference type="Pfam" id="PF18887"/>
    </source>
</evidence>
<evidence type="ECO:0000313" key="3">
    <source>
        <dbReference type="EMBL" id="MCW1887329.1"/>
    </source>
</evidence>